<dbReference type="InterPro" id="IPR036866">
    <property type="entry name" value="RibonucZ/Hydroxyglut_hydro"/>
</dbReference>
<dbReference type="Pfam" id="PF10996">
    <property type="entry name" value="Beta-Casp"/>
    <property type="match status" value="1"/>
</dbReference>
<organism evidence="4 5">
    <name type="scientific">Rubricoccus marinus</name>
    <dbReference type="NCBI Taxonomy" id="716817"/>
    <lineage>
        <taxon>Bacteria</taxon>
        <taxon>Pseudomonadati</taxon>
        <taxon>Rhodothermota</taxon>
        <taxon>Rhodothermia</taxon>
        <taxon>Rhodothermales</taxon>
        <taxon>Rubricoccaceae</taxon>
        <taxon>Rubricoccus</taxon>
    </lineage>
</organism>
<evidence type="ECO:0000313" key="4">
    <source>
        <dbReference type="EMBL" id="OZC04368.1"/>
    </source>
</evidence>
<name>A0A259U3G7_9BACT</name>
<evidence type="ECO:0000259" key="3">
    <source>
        <dbReference type="SMART" id="SM01027"/>
    </source>
</evidence>
<dbReference type="GO" id="GO:0004521">
    <property type="term" value="F:RNA endonuclease activity"/>
    <property type="evidence" value="ECO:0007669"/>
    <property type="project" value="TreeGrafter"/>
</dbReference>
<dbReference type="Gene3D" id="3.60.15.10">
    <property type="entry name" value="Ribonuclease Z/Hydroxyacylglutathione hydrolase-like"/>
    <property type="match status" value="1"/>
</dbReference>
<gene>
    <name evidence="4" type="ORF">BSZ36_16105</name>
</gene>
<evidence type="ECO:0000256" key="1">
    <source>
        <dbReference type="ARBA" id="ARBA00022801"/>
    </source>
</evidence>
<sequence length="457" mass="50439">MRYLSLGDTADISASCHYIDFGGTGIVLDAGMDPNEDGYAAVPPFELLKERELDHAIITHAHHDHLGALPVLVQKEPHVTIHMSKPTAMLADMILPSSARLQRRRLKEGSTTAHPVFDQDQAESLSYLYELHNLDTDFSLEGEKPVTGRFYHAGHVLGAVGVLIEGEDDGRHRRAFYTADTSVQPQTILQPADYPEGPLDVLFLETTLGADPEAEETTRKEQETMFGASIARVIARGGSALVPVFALGRSQDVLAMIGRFKNRGLIPDDTPVYTVGSMRGISAIYDDTRETTPRLDPDFEVYGVEQKRLPRSDAKTMEAIKEGGIFVVTSGMLFERTPSHSLARMMISNEKNGVFFVGYSKEDSPGALLQEKAAAGEPITLDELQGPQTIRADVERFRFSGHAHRRDLVSIVEKTKPETVVLVHGETAAKEWIKDNILYFHPDVKVIIPAQGEEIEV</sequence>
<comment type="caution">
    <text evidence="4">The sequence shown here is derived from an EMBL/GenBank/DDBJ whole genome shotgun (WGS) entry which is preliminary data.</text>
</comment>
<evidence type="ECO:0000259" key="2">
    <source>
        <dbReference type="SMART" id="SM00849"/>
    </source>
</evidence>
<dbReference type="GO" id="GO:0016787">
    <property type="term" value="F:hydrolase activity"/>
    <property type="evidence" value="ECO:0007669"/>
    <property type="project" value="UniProtKB-KW"/>
</dbReference>
<dbReference type="SMART" id="SM00849">
    <property type="entry name" value="Lactamase_B"/>
    <property type="match status" value="1"/>
</dbReference>
<dbReference type="InterPro" id="IPR050698">
    <property type="entry name" value="MBL"/>
</dbReference>
<dbReference type="InterPro" id="IPR022712">
    <property type="entry name" value="Beta_Casp"/>
</dbReference>
<dbReference type="Pfam" id="PF00753">
    <property type="entry name" value="Lactamase_B"/>
    <property type="match status" value="1"/>
</dbReference>
<keyword evidence="5" id="KW-1185">Reference proteome</keyword>
<dbReference type="InterPro" id="IPR001279">
    <property type="entry name" value="Metallo-B-lactamas"/>
</dbReference>
<dbReference type="AlphaFoldDB" id="A0A259U3G7"/>
<dbReference type="Pfam" id="PF07521">
    <property type="entry name" value="RMMBL"/>
    <property type="match status" value="1"/>
</dbReference>
<dbReference type="EMBL" id="MQWB01000001">
    <property type="protein sequence ID" value="OZC04368.1"/>
    <property type="molecule type" value="Genomic_DNA"/>
</dbReference>
<dbReference type="Gene3D" id="3.40.50.10890">
    <property type="match status" value="1"/>
</dbReference>
<dbReference type="PANTHER" id="PTHR11203:SF37">
    <property type="entry name" value="INTEGRATOR COMPLEX SUBUNIT 11"/>
    <property type="match status" value="1"/>
</dbReference>
<dbReference type="InterPro" id="IPR011108">
    <property type="entry name" value="RMMBL"/>
</dbReference>
<dbReference type="RefSeq" id="WP_094550760.1">
    <property type="nucleotide sequence ID" value="NZ_MQWB01000001.1"/>
</dbReference>
<protein>
    <submittedName>
        <fullName evidence="4">Ysh1p: subunit of polyadenylation factor I</fullName>
    </submittedName>
</protein>
<feature type="domain" description="Beta-Casp" evidence="3">
    <location>
        <begin position="250"/>
        <end position="369"/>
    </location>
</feature>
<dbReference type="OrthoDB" id="9803916at2"/>
<feature type="domain" description="Metallo-beta-lactamase" evidence="2">
    <location>
        <begin position="13"/>
        <end position="230"/>
    </location>
</feature>
<dbReference type="SUPFAM" id="SSF56281">
    <property type="entry name" value="Metallo-hydrolase/oxidoreductase"/>
    <property type="match status" value="1"/>
</dbReference>
<dbReference type="SMART" id="SM01027">
    <property type="entry name" value="Beta-Casp"/>
    <property type="match status" value="1"/>
</dbReference>
<dbReference type="PANTHER" id="PTHR11203">
    <property type="entry name" value="CLEAVAGE AND POLYADENYLATION SPECIFICITY FACTOR FAMILY MEMBER"/>
    <property type="match status" value="1"/>
</dbReference>
<keyword evidence="1" id="KW-0378">Hydrolase</keyword>
<reference evidence="4 5" key="1">
    <citation type="submission" date="2016-11" db="EMBL/GenBank/DDBJ databases">
        <title>Study of marine rhodopsin-containing bacteria.</title>
        <authorList>
            <person name="Yoshizawa S."/>
            <person name="Kumagai Y."/>
            <person name="Kogure K."/>
        </authorList>
    </citation>
    <scope>NUCLEOTIDE SEQUENCE [LARGE SCALE GENOMIC DNA]</scope>
    <source>
        <strain evidence="4 5">SG-29</strain>
    </source>
</reference>
<dbReference type="Proteomes" id="UP000216446">
    <property type="component" value="Unassembled WGS sequence"/>
</dbReference>
<evidence type="ECO:0000313" key="5">
    <source>
        <dbReference type="Proteomes" id="UP000216446"/>
    </source>
</evidence>
<proteinExistence type="predicted"/>
<dbReference type="InParanoid" id="A0A259U3G7"/>
<accession>A0A259U3G7</accession>